<dbReference type="Gene3D" id="2.160.20.10">
    <property type="entry name" value="Single-stranded right-handed beta-helix, Pectin lyase-like"/>
    <property type="match status" value="3"/>
</dbReference>
<name>A0A139WS94_9CYAN</name>
<comment type="caution">
    <text evidence="2">The sequence shown here is derived from an EMBL/GenBank/DDBJ whole genome shotgun (WGS) entry which is preliminary data.</text>
</comment>
<protein>
    <recommendedName>
        <fullName evidence="1">Filamentous haemagglutinin FhaB/tRNA nuclease CdiA-like TPS domain-containing protein</fullName>
    </recommendedName>
</protein>
<evidence type="ECO:0000313" key="2">
    <source>
        <dbReference type="EMBL" id="KYC35315.1"/>
    </source>
</evidence>
<proteinExistence type="predicted"/>
<dbReference type="EMBL" id="ANNX02000052">
    <property type="protein sequence ID" value="KYC35315.1"/>
    <property type="molecule type" value="Genomic_DNA"/>
</dbReference>
<dbReference type="AlphaFoldDB" id="A0A139WS94"/>
<gene>
    <name evidence="2" type="ORF">WA1_09205</name>
</gene>
<dbReference type="SUPFAM" id="SSF51126">
    <property type="entry name" value="Pectin lyase-like"/>
    <property type="match status" value="4"/>
</dbReference>
<sequence>MQYPKRLLLCYTLPLALGVNLVLALLSFLAPLKSAKAQIVPDGTLGAESSIIVPDNLNGIPIDRINGGAIRGANLFHSFSQFNVSESNGAYFTNPGGIRNILGRVTGSNASNILGTLGVLGNANLFFINPNGIVFGSNARLDVGGSFLASTAESLVFDNGFEFGATNPQAPPLLTVNIPVGLRMRENLGSIINRSRARDNTSKIVGLQVPNSQTLGLIGSVVNIEAGYLTAVDGRIEMGSFADNSLVRLTSTKTGYVLGYEGVKDFQDIQLSQGAFISTSGNGGGSIQVQGRNVTLSNESGMFADTLGSQDGSGIFIRAEQLTLLNSLVRANVFGLGQGGNVTIETRQLLGQDGARLSASTQGNGKGGTVTIRASESVVLEGESPTGFQSGVFSVVEPGATGDAGGIKIETTSVSLKDGARVYASTQGNGKGGTVTIRASESVVLEGESPTGFQSGVFSFVEPGATGDAGEIEIETTAVSLKNGARVYASAQGNGKGGTVTIRASKSVVLEGESPTGFQSGVFSVVEPRAIGNAGGIKIETASVSLKDGARLSASTQGDGKGGTIAIRASKSVVLEGESPTGFLSSVLSVTEGSEDAGKIEIQTASLTLKDGARLAASTFGGGRGGKVTIDASESVVLKGKSPSGFLSGVESVVAKGASGDAGEIEIDTASLNLRNGAFLTTSTLGEGNAGRVKIHASESVVFEGEFIQGNLGRSVGGVSSIVESGATGEAGEIKIGTAFLTLRNGAFLATSTLGQNDAGSITVTANTFEIIEGGRLLSTTRGNGAAGDIVLQVQNSLTLAGENIGIFASTDAGSTGKGGNIFITGSPQTVTIRDGAELSVNSRGTGTGGDISLQANSLTLDRGTISAETARERGGNITLRVSDLLLLRRDSRVTTNAGTESQAGAVGDGGNINIDTRFLVALPSRLGGSDITANATYGDGGRVNLTATGIFGIEFREGLTPFNDITVSSTFGEVGVVEINQPFNPSQNLVDLPVNVVDPNDQIAQNPCIQGVGSEFTITGRGGLPPSPNEDQSQEATQVGLVESAPIVGTQRQEQKAFSGASSIQNSTSQISSPVVPAQGWVFNDKGDIVLTAYNSTVTGPQRLPKNHGGCPAR</sequence>
<dbReference type="NCBIfam" id="TIGR01901">
    <property type="entry name" value="adhes_NPXG"/>
    <property type="match status" value="1"/>
</dbReference>
<accession>A0A139WS94</accession>
<dbReference type="SMART" id="SM00912">
    <property type="entry name" value="Haemagg_act"/>
    <property type="match status" value="1"/>
</dbReference>
<dbReference type="InterPro" id="IPR008638">
    <property type="entry name" value="FhaB/CdiA-like_TPS"/>
</dbReference>
<keyword evidence="3" id="KW-1185">Reference proteome</keyword>
<dbReference type="InterPro" id="IPR011050">
    <property type="entry name" value="Pectin_lyase_fold/virulence"/>
</dbReference>
<reference evidence="2 3" key="1">
    <citation type="journal article" date="2013" name="Genome Biol. Evol.">
        <title>Genomes of Stigonematalean cyanobacteria (subsection V) and the evolution of oxygenic photosynthesis from prokaryotes to plastids.</title>
        <authorList>
            <person name="Dagan T."/>
            <person name="Roettger M."/>
            <person name="Stucken K."/>
            <person name="Landan G."/>
            <person name="Koch R."/>
            <person name="Major P."/>
            <person name="Gould S.B."/>
            <person name="Goremykin V.V."/>
            <person name="Rippka R."/>
            <person name="Tandeau de Marsac N."/>
            <person name="Gugger M."/>
            <person name="Lockhart P.J."/>
            <person name="Allen J.F."/>
            <person name="Brune I."/>
            <person name="Maus I."/>
            <person name="Puhler A."/>
            <person name="Martin W.F."/>
        </authorList>
    </citation>
    <scope>NUCLEOTIDE SEQUENCE [LARGE SCALE GENOMIC DNA]</scope>
    <source>
        <strain evidence="2 3">PCC 7110</strain>
    </source>
</reference>
<organism evidence="2 3">
    <name type="scientific">Scytonema hofmannii PCC 7110</name>
    <dbReference type="NCBI Taxonomy" id="128403"/>
    <lineage>
        <taxon>Bacteria</taxon>
        <taxon>Bacillati</taxon>
        <taxon>Cyanobacteriota</taxon>
        <taxon>Cyanophyceae</taxon>
        <taxon>Nostocales</taxon>
        <taxon>Scytonemataceae</taxon>
        <taxon>Scytonema</taxon>
    </lineage>
</organism>
<dbReference type="STRING" id="128403.WA1_09205"/>
<dbReference type="OrthoDB" id="501088at2"/>
<dbReference type="RefSeq" id="WP_017745351.1">
    <property type="nucleotide sequence ID" value="NZ_KQ976354.1"/>
</dbReference>
<dbReference type="Pfam" id="PF05860">
    <property type="entry name" value="TPS"/>
    <property type="match status" value="1"/>
</dbReference>
<dbReference type="Proteomes" id="UP000076925">
    <property type="component" value="Unassembled WGS sequence"/>
</dbReference>
<evidence type="ECO:0000259" key="1">
    <source>
        <dbReference type="SMART" id="SM00912"/>
    </source>
</evidence>
<dbReference type="InterPro" id="IPR012334">
    <property type="entry name" value="Pectin_lyas_fold"/>
</dbReference>
<feature type="domain" description="Filamentous haemagglutinin FhaB/tRNA nuclease CdiA-like TPS" evidence="1">
    <location>
        <begin position="47"/>
        <end position="158"/>
    </location>
</feature>
<evidence type="ECO:0000313" key="3">
    <source>
        <dbReference type="Proteomes" id="UP000076925"/>
    </source>
</evidence>